<comment type="caution">
    <text evidence="3">The sequence shown here is derived from an EMBL/GenBank/DDBJ whole genome shotgun (WGS) entry which is preliminary data.</text>
</comment>
<keyword evidence="4" id="KW-1185">Reference proteome</keyword>
<dbReference type="RefSeq" id="WP_208238973.1">
    <property type="nucleotide sequence ID" value="NZ_BAAAQU010000002.1"/>
</dbReference>
<accession>A0A939TKE8</accession>
<evidence type="ECO:0000256" key="1">
    <source>
        <dbReference type="SAM" id="SignalP"/>
    </source>
</evidence>
<proteinExistence type="predicted"/>
<dbReference type="GO" id="GO:0043190">
    <property type="term" value="C:ATP-binding cassette (ABC) transporter complex"/>
    <property type="evidence" value="ECO:0007669"/>
    <property type="project" value="InterPro"/>
</dbReference>
<organism evidence="3 4">
    <name type="scientific">Leucobacter tardus</name>
    <dbReference type="NCBI Taxonomy" id="501483"/>
    <lineage>
        <taxon>Bacteria</taxon>
        <taxon>Bacillati</taxon>
        <taxon>Actinomycetota</taxon>
        <taxon>Actinomycetes</taxon>
        <taxon>Micrococcales</taxon>
        <taxon>Microbacteriaceae</taxon>
        <taxon>Leucobacter</taxon>
    </lineage>
</organism>
<dbReference type="Pfam" id="PF04069">
    <property type="entry name" value="OpuAC"/>
    <property type="match status" value="1"/>
</dbReference>
<reference evidence="3" key="1">
    <citation type="submission" date="2021-03" db="EMBL/GenBank/DDBJ databases">
        <title>Leucobacter chromiisoli sp. nov., isolated from chromium-containing soil of chemical plant.</title>
        <authorList>
            <person name="Xu Z."/>
        </authorList>
    </citation>
    <scope>NUCLEOTIDE SEQUENCE</scope>
    <source>
        <strain evidence="3">K 70/01</strain>
    </source>
</reference>
<protein>
    <submittedName>
        <fullName evidence="3">ABC transporter substrate-binding protein</fullName>
    </submittedName>
</protein>
<dbReference type="CDD" id="cd13606">
    <property type="entry name" value="PBP2_ProX_like"/>
    <property type="match status" value="1"/>
</dbReference>
<name>A0A939TKE8_9MICO</name>
<dbReference type="PROSITE" id="PS51257">
    <property type="entry name" value="PROKAR_LIPOPROTEIN"/>
    <property type="match status" value="1"/>
</dbReference>
<dbReference type="AlphaFoldDB" id="A0A939TKE8"/>
<evidence type="ECO:0000259" key="2">
    <source>
        <dbReference type="Pfam" id="PF04069"/>
    </source>
</evidence>
<evidence type="ECO:0000313" key="4">
    <source>
        <dbReference type="Proteomes" id="UP000668403"/>
    </source>
</evidence>
<dbReference type="Proteomes" id="UP000668403">
    <property type="component" value="Unassembled WGS sequence"/>
</dbReference>
<dbReference type="SUPFAM" id="SSF53850">
    <property type="entry name" value="Periplasmic binding protein-like II"/>
    <property type="match status" value="1"/>
</dbReference>
<feature type="signal peptide" evidence="1">
    <location>
        <begin position="1"/>
        <end position="15"/>
    </location>
</feature>
<sequence length="309" mass="32113">MNTRMKGLTAGIAIAALFGLTACGGGDPLANDGGDSEGSGGSITVGSADFAESQLLATIYSQALSGAGMEVQEQLNIGSREVYITALEDGSIDLIPEYNGYLLEELDPEADTTDRDAIAGQLEETLPDGLMALDAASAENTNTLVVTQEFSDEHGGLETISDLAAADDGSFTLAGPPEWKTRPNTGLPALEESYGIDFSDRYETLDGGGPLSLSAVVNGQVDVAMLFSSDPAIAENDLVALEDDEVIFPPANIIPLISSDSASDEVVDVLNEVTAALTIEDLMEMNGRVNAGDDLGQIATDWLESVDLA</sequence>
<dbReference type="Gene3D" id="3.40.190.120">
    <property type="entry name" value="Osmoprotection protein (prox), domain 2"/>
    <property type="match status" value="1"/>
</dbReference>
<evidence type="ECO:0000313" key="3">
    <source>
        <dbReference type="EMBL" id="MBO2990191.1"/>
    </source>
</evidence>
<keyword evidence="1" id="KW-0732">Signal</keyword>
<feature type="chain" id="PRO_5039193990" evidence="1">
    <location>
        <begin position="16"/>
        <end position="309"/>
    </location>
</feature>
<dbReference type="EMBL" id="JAGFBF010000005">
    <property type="protein sequence ID" value="MBO2990191.1"/>
    <property type="molecule type" value="Genomic_DNA"/>
</dbReference>
<gene>
    <name evidence="3" type="ORF">J4H85_09335</name>
</gene>
<dbReference type="Gene3D" id="3.40.190.10">
    <property type="entry name" value="Periplasmic binding protein-like II"/>
    <property type="match status" value="1"/>
</dbReference>
<dbReference type="InterPro" id="IPR007210">
    <property type="entry name" value="ABC_Gly_betaine_transp_sub-bd"/>
</dbReference>
<feature type="domain" description="ABC-type glycine betaine transport system substrate-binding" evidence="2">
    <location>
        <begin position="42"/>
        <end position="304"/>
    </location>
</feature>
<dbReference type="GO" id="GO:0022857">
    <property type="term" value="F:transmembrane transporter activity"/>
    <property type="evidence" value="ECO:0007669"/>
    <property type="project" value="InterPro"/>
</dbReference>